<dbReference type="OrthoDB" id="276462at2"/>
<dbReference type="RefSeq" id="WP_145290845.1">
    <property type="nucleotide sequence ID" value="NZ_CP036291.1"/>
</dbReference>
<dbReference type="InterPro" id="IPR010982">
    <property type="entry name" value="Lambda_DNA-bd_dom_sf"/>
</dbReference>
<gene>
    <name evidence="2" type="ORF">Pla175_45000</name>
</gene>
<name>A0A518DI61_9BACT</name>
<dbReference type="EMBL" id="CP036291">
    <property type="protein sequence ID" value="QDU91082.1"/>
    <property type="molecule type" value="Genomic_DNA"/>
</dbReference>
<evidence type="ECO:0000256" key="1">
    <source>
        <dbReference type="SAM" id="MobiDB-lite"/>
    </source>
</evidence>
<evidence type="ECO:0000313" key="2">
    <source>
        <dbReference type="EMBL" id="QDU91082.1"/>
    </source>
</evidence>
<reference evidence="2 3" key="1">
    <citation type="submission" date="2019-02" db="EMBL/GenBank/DDBJ databases">
        <title>Deep-cultivation of Planctomycetes and their phenomic and genomic characterization uncovers novel biology.</title>
        <authorList>
            <person name="Wiegand S."/>
            <person name="Jogler M."/>
            <person name="Boedeker C."/>
            <person name="Pinto D."/>
            <person name="Vollmers J."/>
            <person name="Rivas-Marin E."/>
            <person name="Kohn T."/>
            <person name="Peeters S.H."/>
            <person name="Heuer A."/>
            <person name="Rast P."/>
            <person name="Oberbeckmann S."/>
            <person name="Bunk B."/>
            <person name="Jeske O."/>
            <person name="Meyerdierks A."/>
            <person name="Storesund J.E."/>
            <person name="Kallscheuer N."/>
            <person name="Luecker S."/>
            <person name="Lage O.M."/>
            <person name="Pohl T."/>
            <person name="Merkel B.J."/>
            <person name="Hornburger P."/>
            <person name="Mueller R.-W."/>
            <person name="Bruemmer F."/>
            <person name="Labrenz M."/>
            <person name="Spormann A.M."/>
            <person name="Op den Camp H."/>
            <person name="Overmann J."/>
            <person name="Amann R."/>
            <person name="Jetten M.S.M."/>
            <person name="Mascher T."/>
            <person name="Medema M.H."/>
            <person name="Devos D.P."/>
            <person name="Kaster A.-K."/>
            <person name="Ovreas L."/>
            <person name="Rohde M."/>
            <person name="Galperin M.Y."/>
            <person name="Jogler C."/>
        </authorList>
    </citation>
    <scope>NUCLEOTIDE SEQUENCE [LARGE SCALE GENOMIC DNA]</scope>
    <source>
        <strain evidence="2 3">Pla175</strain>
    </source>
</reference>
<dbReference type="KEGG" id="pnd:Pla175_45000"/>
<sequence length="179" mass="20183">MSIAEGIDTARETLSGHTLPGYAYASTERPLHRIAEVRQNQGVSVRTLARRLGKSMDEVRRQERPDSDMPLSELYRWQQGLESPVAELLVDIDAPLSGPVLSRARMLRIMKTVRAIMETSKNQGVQRLTTMLESQLIEAMPELREVSAWHSVGQRRTQDELGRVAERTVPDSFASDSLR</sequence>
<dbReference type="GO" id="GO:0003677">
    <property type="term" value="F:DNA binding"/>
    <property type="evidence" value="ECO:0007669"/>
    <property type="project" value="InterPro"/>
</dbReference>
<dbReference type="SUPFAM" id="SSF47413">
    <property type="entry name" value="lambda repressor-like DNA-binding domains"/>
    <property type="match status" value="1"/>
</dbReference>
<dbReference type="Proteomes" id="UP000317429">
    <property type="component" value="Chromosome"/>
</dbReference>
<evidence type="ECO:0000313" key="3">
    <source>
        <dbReference type="Proteomes" id="UP000317429"/>
    </source>
</evidence>
<dbReference type="Gene3D" id="1.10.260.40">
    <property type="entry name" value="lambda repressor-like DNA-binding domains"/>
    <property type="match status" value="1"/>
</dbReference>
<organism evidence="2 3">
    <name type="scientific">Pirellulimonas nuda</name>
    <dbReference type="NCBI Taxonomy" id="2528009"/>
    <lineage>
        <taxon>Bacteria</taxon>
        <taxon>Pseudomonadati</taxon>
        <taxon>Planctomycetota</taxon>
        <taxon>Planctomycetia</taxon>
        <taxon>Pirellulales</taxon>
        <taxon>Lacipirellulaceae</taxon>
        <taxon>Pirellulimonas</taxon>
    </lineage>
</organism>
<dbReference type="AlphaFoldDB" id="A0A518DI61"/>
<protein>
    <submittedName>
        <fullName evidence="2">Uncharacterized protein</fullName>
    </submittedName>
</protein>
<feature type="region of interest" description="Disordered" evidence="1">
    <location>
        <begin position="155"/>
        <end position="179"/>
    </location>
</feature>
<proteinExistence type="predicted"/>
<accession>A0A518DI61</accession>
<keyword evidence="3" id="KW-1185">Reference proteome</keyword>
<feature type="compositionally biased region" description="Basic and acidic residues" evidence="1">
    <location>
        <begin position="156"/>
        <end position="169"/>
    </location>
</feature>